<proteinExistence type="predicted"/>
<name>A0A841EUI0_9BACT</name>
<dbReference type="Proteomes" id="UP000524404">
    <property type="component" value="Unassembled WGS sequence"/>
</dbReference>
<organism evidence="1 2">
    <name type="scientific">Arcicella rosea</name>
    <dbReference type="NCBI Taxonomy" id="502909"/>
    <lineage>
        <taxon>Bacteria</taxon>
        <taxon>Pseudomonadati</taxon>
        <taxon>Bacteroidota</taxon>
        <taxon>Cytophagia</taxon>
        <taxon>Cytophagales</taxon>
        <taxon>Flectobacillaceae</taxon>
        <taxon>Arcicella</taxon>
    </lineage>
</organism>
<sequence length="75" mass="8290">MNRLSKTKVSALIDYLITLSRKNKQKVLAVMGDGINDVSAINVTEVAISVENPVDVAREAADVVLMKKNLTLNWY</sequence>
<dbReference type="InterPro" id="IPR023214">
    <property type="entry name" value="HAD_sf"/>
</dbReference>
<keyword evidence="2" id="KW-1185">Reference proteome</keyword>
<dbReference type="Pfam" id="PF08282">
    <property type="entry name" value="Hydrolase_3"/>
    <property type="match status" value="1"/>
</dbReference>
<dbReference type="AlphaFoldDB" id="A0A841EUI0"/>
<dbReference type="RefSeq" id="WP_221432505.1">
    <property type="nucleotide sequence ID" value="NZ_JACHKT010000034.1"/>
</dbReference>
<comment type="caution">
    <text evidence="1">The sequence shown here is derived from an EMBL/GenBank/DDBJ whole genome shotgun (WGS) entry which is preliminary data.</text>
</comment>
<dbReference type="InterPro" id="IPR036412">
    <property type="entry name" value="HAD-like_sf"/>
</dbReference>
<gene>
    <name evidence="1" type="ORF">HNP25_003710</name>
</gene>
<protein>
    <submittedName>
        <fullName evidence="1">P-type E1-E2 ATPase</fullName>
    </submittedName>
</protein>
<dbReference type="SUPFAM" id="SSF56784">
    <property type="entry name" value="HAD-like"/>
    <property type="match status" value="1"/>
</dbReference>
<dbReference type="PRINTS" id="PR00119">
    <property type="entry name" value="CATATPASE"/>
</dbReference>
<evidence type="ECO:0000313" key="1">
    <source>
        <dbReference type="EMBL" id="MBB6005039.1"/>
    </source>
</evidence>
<accession>A0A841EUI0</accession>
<dbReference type="Gene3D" id="3.40.50.1000">
    <property type="entry name" value="HAD superfamily/HAD-like"/>
    <property type="match status" value="1"/>
</dbReference>
<evidence type="ECO:0000313" key="2">
    <source>
        <dbReference type="Proteomes" id="UP000524404"/>
    </source>
</evidence>
<dbReference type="EMBL" id="JACHKT010000034">
    <property type="protein sequence ID" value="MBB6005039.1"/>
    <property type="molecule type" value="Genomic_DNA"/>
</dbReference>
<reference evidence="1 2" key="1">
    <citation type="submission" date="2020-08" db="EMBL/GenBank/DDBJ databases">
        <title>Functional genomics of gut bacteria from endangered species of beetles.</title>
        <authorList>
            <person name="Carlos-Shanley C."/>
        </authorList>
    </citation>
    <scope>NUCLEOTIDE SEQUENCE [LARGE SCALE GENOMIC DNA]</scope>
    <source>
        <strain evidence="1 2">S00070</strain>
    </source>
</reference>